<dbReference type="InterPro" id="IPR008928">
    <property type="entry name" value="6-hairpin_glycosidase_sf"/>
</dbReference>
<dbReference type="EMBL" id="CM000362">
    <property type="protein sequence ID" value="EDX07353.1"/>
    <property type="molecule type" value="Genomic_DNA"/>
</dbReference>
<keyword evidence="5 8" id="KW-0326">Glycosidase</keyword>
<dbReference type="SUPFAM" id="SSF48208">
    <property type="entry name" value="Six-hairpin glycosidases"/>
    <property type="match status" value="1"/>
</dbReference>
<evidence type="ECO:0000256" key="3">
    <source>
        <dbReference type="ARBA" id="ARBA00012757"/>
    </source>
</evidence>
<reference evidence="7" key="2">
    <citation type="submission" date="2008-06" db="EMBL/GenBank/DDBJ databases">
        <authorList>
            <consortium name="FlyBase"/>
        </authorList>
    </citation>
    <scope>NUCLEOTIDE SEQUENCE</scope>
    <source>
        <strain evidence="7">Mixed</strain>
        <strain evidence="8">W501</strain>
    </source>
</reference>
<evidence type="ECO:0000313" key="8">
    <source>
        <dbReference type="EMBL" id="KMY94260.1"/>
    </source>
</evidence>
<comment type="catalytic activity">
    <reaction evidence="1 5">
        <text>alpha,alpha-trehalose + H2O = alpha-D-glucose + beta-D-glucose</text>
        <dbReference type="Rhea" id="RHEA:32675"/>
        <dbReference type="ChEBI" id="CHEBI:15377"/>
        <dbReference type="ChEBI" id="CHEBI:15903"/>
        <dbReference type="ChEBI" id="CHEBI:16551"/>
        <dbReference type="ChEBI" id="CHEBI:17925"/>
        <dbReference type="EC" id="3.2.1.28"/>
    </reaction>
</comment>
<keyword evidence="5 8" id="KW-0378">Hydrolase</keyword>
<dbReference type="PANTHER" id="PTHR23403">
    <property type="entry name" value="TREHALASE"/>
    <property type="match status" value="1"/>
</dbReference>
<evidence type="ECO:0000256" key="1">
    <source>
        <dbReference type="ARBA" id="ARBA00001576"/>
    </source>
</evidence>
<dbReference type="OrthoDB" id="3542292at2759"/>
<feature type="compositionally biased region" description="Basic and acidic residues" evidence="6">
    <location>
        <begin position="848"/>
        <end position="858"/>
    </location>
</feature>
<accession>B4QHY2</accession>
<evidence type="ECO:0000256" key="2">
    <source>
        <dbReference type="ARBA" id="ARBA00005615"/>
    </source>
</evidence>
<dbReference type="InterPro" id="IPR001661">
    <property type="entry name" value="Glyco_hydro_37"/>
</dbReference>
<dbReference type="Proteomes" id="UP000000304">
    <property type="component" value="Chromosome 2R"/>
</dbReference>
<gene>
    <name evidence="7" type="primary">Dsim\GD11189</name>
    <name evidence="7" type="ORF">Dsim_GD11189</name>
    <name evidence="8" type="ORF">Dsimw501_GD11189</name>
</gene>
<feature type="region of interest" description="Disordered" evidence="6">
    <location>
        <begin position="593"/>
        <end position="621"/>
    </location>
</feature>
<reference evidence="8" key="4">
    <citation type="submission" date="2014-06" db="EMBL/GenBank/DDBJ databases">
        <authorList>
            <person name="Hu T."/>
            <person name="Eisen M.B."/>
            <person name="Thornton K.R."/>
            <person name="Andolfatto P."/>
        </authorList>
    </citation>
    <scope>NUCLEOTIDE SEQUENCE</scope>
    <source>
        <strain evidence="8">W501</strain>
    </source>
</reference>
<dbReference type="InterPro" id="IPR012341">
    <property type="entry name" value="6hp_glycosidase-like_sf"/>
</dbReference>
<reference evidence="7 9" key="1">
    <citation type="journal article" date="2007" name="Nature">
        <title>Evolution of genes and genomes on the Drosophila phylogeny.</title>
        <authorList>
            <consortium name="Drosophila 12 Genomes Consortium"/>
            <person name="Clark A.G."/>
            <person name="Eisen M.B."/>
            <person name="Smith D.R."/>
            <person name="Bergman C.M."/>
            <person name="Oliver B."/>
            <person name="Markow T.A."/>
            <person name="Kaufman T.C."/>
            <person name="Kellis M."/>
            <person name="Gelbart W."/>
            <person name="Iyer V.N."/>
            <person name="Pollard D.A."/>
            <person name="Sackton T.B."/>
            <person name="Larracuente A.M."/>
            <person name="Singh N.D."/>
            <person name="Abad J.P."/>
            <person name="Abt D.N."/>
            <person name="Adryan B."/>
            <person name="Aguade M."/>
            <person name="Akashi H."/>
            <person name="Anderson W.W."/>
            <person name="Aquadro C.F."/>
            <person name="Ardell D.H."/>
            <person name="Arguello R."/>
            <person name="Artieri C.G."/>
            <person name="Barbash D.A."/>
            <person name="Barker D."/>
            <person name="Barsanti P."/>
            <person name="Batterham P."/>
            <person name="Batzoglou S."/>
            <person name="Begun D."/>
            <person name="Bhutkar A."/>
            <person name="Blanco E."/>
            <person name="Bosak S.A."/>
            <person name="Bradley R.K."/>
            <person name="Brand A.D."/>
            <person name="Brent M.R."/>
            <person name="Brooks A.N."/>
            <person name="Brown R.H."/>
            <person name="Butlin R.K."/>
            <person name="Caggese C."/>
            <person name="Calvi B.R."/>
            <person name="Bernardo de Carvalho A."/>
            <person name="Caspi A."/>
            <person name="Castrezana S."/>
            <person name="Celniker S.E."/>
            <person name="Chang J.L."/>
            <person name="Chapple C."/>
            <person name="Chatterji S."/>
            <person name="Chinwalla A."/>
            <person name="Civetta A."/>
            <person name="Clifton S.W."/>
            <person name="Comeron J.M."/>
            <person name="Costello J.C."/>
            <person name="Coyne J.A."/>
            <person name="Daub J."/>
            <person name="David R.G."/>
            <person name="Delcher A.L."/>
            <person name="Delehaunty K."/>
            <person name="Do C.B."/>
            <person name="Ebling H."/>
            <person name="Edwards K."/>
            <person name="Eickbush T."/>
            <person name="Evans J.D."/>
            <person name="Filipski A."/>
            <person name="Findeiss S."/>
            <person name="Freyhult E."/>
            <person name="Fulton L."/>
            <person name="Fulton R."/>
            <person name="Garcia A.C."/>
            <person name="Gardiner A."/>
            <person name="Garfield D.A."/>
            <person name="Garvin B.E."/>
            <person name="Gibson G."/>
            <person name="Gilbert D."/>
            <person name="Gnerre S."/>
            <person name="Godfrey J."/>
            <person name="Good R."/>
            <person name="Gotea V."/>
            <person name="Gravely B."/>
            <person name="Greenberg A.J."/>
            <person name="Griffiths-Jones S."/>
            <person name="Gross S."/>
            <person name="Guigo R."/>
            <person name="Gustafson E.A."/>
            <person name="Haerty W."/>
            <person name="Hahn M.W."/>
            <person name="Halligan D.L."/>
            <person name="Halpern A.L."/>
            <person name="Halter G.M."/>
            <person name="Han M.V."/>
            <person name="Heger A."/>
            <person name="Hillier L."/>
            <person name="Hinrichs A.S."/>
            <person name="Holmes I."/>
            <person name="Hoskins R.A."/>
            <person name="Hubisz M.J."/>
            <person name="Hultmark D."/>
            <person name="Huntley M.A."/>
            <person name="Jaffe D.B."/>
            <person name="Jagadeeshan S."/>
            <person name="Jeck W.R."/>
            <person name="Johnson J."/>
            <person name="Jones C.D."/>
            <person name="Jordan W.C."/>
            <person name="Karpen G.H."/>
            <person name="Kataoka E."/>
            <person name="Keightley P.D."/>
            <person name="Kheradpour P."/>
            <person name="Kirkness E.F."/>
            <person name="Koerich L.B."/>
            <person name="Kristiansen K."/>
            <person name="Kudrna D."/>
            <person name="Kulathinal R.J."/>
            <person name="Kumar S."/>
            <person name="Kwok R."/>
            <person name="Lander E."/>
            <person name="Langley C.H."/>
            <person name="Lapoint R."/>
            <person name="Lazzaro B.P."/>
            <person name="Lee S.J."/>
            <person name="Levesque L."/>
            <person name="Li R."/>
            <person name="Lin C.F."/>
            <person name="Lin M.F."/>
            <person name="Lindblad-Toh K."/>
            <person name="Llopart A."/>
            <person name="Long M."/>
            <person name="Low L."/>
            <person name="Lozovsky E."/>
            <person name="Lu J."/>
            <person name="Luo M."/>
            <person name="Machado C.A."/>
            <person name="Makalowski W."/>
            <person name="Marzo M."/>
            <person name="Matsuda M."/>
            <person name="Matzkin L."/>
            <person name="McAllister B."/>
            <person name="McBride C.S."/>
            <person name="McKernan B."/>
            <person name="McKernan K."/>
            <person name="Mendez-Lago M."/>
            <person name="Minx P."/>
            <person name="Mollenhauer M.U."/>
            <person name="Montooth K."/>
            <person name="Mount S.M."/>
            <person name="Mu X."/>
            <person name="Myers E."/>
            <person name="Negre B."/>
            <person name="Newfeld S."/>
            <person name="Nielsen R."/>
            <person name="Noor M.A."/>
            <person name="O'Grady P."/>
            <person name="Pachter L."/>
            <person name="Papaceit M."/>
            <person name="Parisi M.J."/>
            <person name="Parisi M."/>
            <person name="Parts L."/>
            <person name="Pedersen J.S."/>
            <person name="Pesole G."/>
            <person name="Phillippy A.M."/>
            <person name="Ponting C.P."/>
            <person name="Pop M."/>
            <person name="Porcelli D."/>
            <person name="Powell J.R."/>
            <person name="Prohaska S."/>
            <person name="Pruitt K."/>
            <person name="Puig M."/>
            <person name="Quesneville H."/>
            <person name="Ram K.R."/>
            <person name="Rand D."/>
            <person name="Rasmussen M.D."/>
            <person name="Reed L.K."/>
            <person name="Reenan R."/>
            <person name="Reily A."/>
            <person name="Remington K.A."/>
            <person name="Rieger T.T."/>
            <person name="Ritchie M.G."/>
            <person name="Robin C."/>
            <person name="Rogers Y.H."/>
            <person name="Rohde C."/>
            <person name="Rozas J."/>
            <person name="Rubenfield M.J."/>
            <person name="Ruiz A."/>
            <person name="Russo S."/>
            <person name="Salzberg S.L."/>
            <person name="Sanchez-Gracia A."/>
            <person name="Saranga D.J."/>
            <person name="Sato H."/>
            <person name="Schaeffer S.W."/>
            <person name="Schatz M.C."/>
            <person name="Schlenke T."/>
            <person name="Schwartz R."/>
            <person name="Segarra C."/>
            <person name="Singh R.S."/>
            <person name="Sirot L."/>
            <person name="Sirota M."/>
            <person name="Sisneros N.B."/>
            <person name="Smith C.D."/>
            <person name="Smith T.F."/>
            <person name="Spieth J."/>
            <person name="Stage D.E."/>
            <person name="Stark A."/>
            <person name="Stephan W."/>
            <person name="Strausberg R.L."/>
            <person name="Strempel S."/>
            <person name="Sturgill D."/>
            <person name="Sutton G."/>
            <person name="Sutton G.G."/>
            <person name="Tao W."/>
            <person name="Teichmann S."/>
            <person name="Tobari Y.N."/>
            <person name="Tomimura Y."/>
            <person name="Tsolas J.M."/>
            <person name="Valente V.L."/>
            <person name="Venter E."/>
            <person name="Venter J.C."/>
            <person name="Vicario S."/>
            <person name="Vieira F.G."/>
            <person name="Vilella A.J."/>
            <person name="Villasante A."/>
            <person name="Walenz B."/>
            <person name="Wang J."/>
            <person name="Wasserman M."/>
            <person name="Watts T."/>
            <person name="Wilson D."/>
            <person name="Wilson R.K."/>
            <person name="Wing R.A."/>
            <person name="Wolfner M.F."/>
            <person name="Wong A."/>
            <person name="Wong G.K."/>
            <person name="Wu C.I."/>
            <person name="Wu G."/>
            <person name="Yamamoto D."/>
            <person name="Yang H.P."/>
            <person name="Yang S.P."/>
            <person name="Yorke J.A."/>
            <person name="Yoshida K."/>
            <person name="Zdobnov E."/>
            <person name="Zhang P."/>
            <person name="Zhang Y."/>
            <person name="Zimin A.V."/>
            <person name="Baldwin J."/>
            <person name="Abdouelleil A."/>
            <person name="Abdulkadir J."/>
            <person name="Abebe A."/>
            <person name="Abera B."/>
            <person name="Abreu J."/>
            <person name="Acer S.C."/>
            <person name="Aftuck L."/>
            <person name="Alexander A."/>
            <person name="An P."/>
            <person name="Anderson E."/>
            <person name="Anderson S."/>
            <person name="Arachi H."/>
            <person name="Azer M."/>
            <person name="Bachantsang P."/>
            <person name="Barry A."/>
            <person name="Bayul T."/>
            <person name="Berlin A."/>
            <person name="Bessette D."/>
            <person name="Bloom T."/>
            <person name="Blye J."/>
            <person name="Boguslavskiy L."/>
            <person name="Bonnet C."/>
            <person name="Boukhgalter B."/>
            <person name="Bourzgui I."/>
            <person name="Brown A."/>
            <person name="Cahill P."/>
            <person name="Channer S."/>
            <person name="Cheshatsang Y."/>
            <person name="Chuda L."/>
            <person name="Citroen M."/>
            <person name="Collymore A."/>
            <person name="Cooke P."/>
            <person name="Costello M."/>
            <person name="D'Aco K."/>
            <person name="Daza R."/>
            <person name="De Haan G."/>
            <person name="DeGray S."/>
            <person name="DeMaso C."/>
            <person name="Dhargay N."/>
            <person name="Dooley K."/>
            <person name="Dooley E."/>
            <person name="Doricent M."/>
            <person name="Dorje P."/>
            <person name="Dorjee K."/>
            <person name="Dupes A."/>
            <person name="Elong R."/>
            <person name="Falk J."/>
            <person name="Farina A."/>
            <person name="Faro S."/>
            <person name="Ferguson D."/>
            <person name="Fisher S."/>
            <person name="Foley C.D."/>
            <person name="Franke A."/>
            <person name="Friedrich D."/>
            <person name="Gadbois L."/>
            <person name="Gearin G."/>
            <person name="Gearin C.R."/>
            <person name="Giannoukos G."/>
            <person name="Goode T."/>
            <person name="Graham J."/>
            <person name="Grandbois E."/>
            <person name="Grewal S."/>
            <person name="Gyaltsen K."/>
            <person name="Hafez N."/>
            <person name="Hagos B."/>
            <person name="Hall J."/>
            <person name="Henson C."/>
            <person name="Hollinger A."/>
            <person name="Honan T."/>
            <person name="Huard M.D."/>
            <person name="Hughes L."/>
            <person name="Hurhula B."/>
            <person name="Husby M.E."/>
            <person name="Kamat A."/>
            <person name="Kanga B."/>
            <person name="Kashin S."/>
            <person name="Khazanovich D."/>
            <person name="Kisner P."/>
            <person name="Lance K."/>
            <person name="Lara M."/>
            <person name="Lee W."/>
            <person name="Lennon N."/>
            <person name="Letendre F."/>
            <person name="LeVine R."/>
            <person name="Lipovsky A."/>
            <person name="Liu X."/>
            <person name="Liu J."/>
            <person name="Liu S."/>
            <person name="Lokyitsang T."/>
            <person name="Lokyitsang Y."/>
            <person name="Lubonja R."/>
            <person name="Lui A."/>
            <person name="MacDonald P."/>
            <person name="Magnisalis V."/>
            <person name="Maru K."/>
            <person name="Matthews C."/>
            <person name="McCusker W."/>
            <person name="McDonough S."/>
            <person name="Mehta T."/>
            <person name="Meldrim J."/>
            <person name="Meneus L."/>
            <person name="Mihai O."/>
            <person name="Mihalev A."/>
            <person name="Mihova T."/>
            <person name="Mittelman R."/>
            <person name="Mlenga V."/>
            <person name="Montmayeur A."/>
            <person name="Mulrain L."/>
            <person name="Navidi A."/>
            <person name="Naylor J."/>
            <person name="Negash T."/>
            <person name="Nguyen T."/>
            <person name="Nguyen N."/>
            <person name="Nicol R."/>
            <person name="Norbu C."/>
            <person name="Norbu N."/>
            <person name="Novod N."/>
            <person name="O'Neill B."/>
            <person name="Osman S."/>
            <person name="Markiewicz E."/>
            <person name="Oyono O.L."/>
            <person name="Patti C."/>
            <person name="Phunkhang P."/>
            <person name="Pierre F."/>
            <person name="Priest M."/>
            <person name="Raghuraman S."/>
            <person name="Rege F."/>
            <person name="Reyes R."/>
            <person name="Rise C."/>
            <person name="Rogov P."/>
            <person name="Ross K."/>
            <person name="Ryan E."/>
            <person name="Settipalli S."/>
            <person name="Shea T."/>
            <person name="Sherpa N."/>
            <person name="Shi L."/>
            <person name="Shih D."/>
            <person name="Sparrow T."/>
            <person name="Spaulding J."/>
            <person name="Stalker J."/>
            <person name="Stange-Thomann N."/>
            <person name="Stavropoulos S."/>
            <person name="Stone C."/>
            <person name="Strader C."/>
            <person name="Tesfaye S."/>
            <person name="Thomson T."/>
            <person name="Thoulutsang Y."/>
            <person name="Thoulutsang D."/>
            <person name="Topham K."/>
            <person name="Topping I."/>
            <person name="Tsamla T."/>
            <person name="Vassiliev H."/>
            <person name="Vo A."/>
            <person name="Wangchuk T."/>
            <person name="Wangdi T."/>
            <person name="Weiand M."/>
            <person name="Wilkinson J."/>
            <person name="Wilson A."/>
            <person name="Yadav S."/>
            <person name="Young G."/>
            <person name="Yu Q."/>
            <person name="Zembek L."/>
            <person name="Zhong D."/>
            <person name="Zimmer A."/>
            <person name="Zwirko Z."/>
            <person name="Jaffe D.B."/>
            <person name="Alvarez P."/>
            <person name="Brockman W."/>
            <person name="Butler J."/>
            <person name="Chin C."/>
            <person name="Gnerre S."/>
            <person name="Grabherr M."/>
            <person name="Kleber M."/>
            <person name="Mauceli E."/>
            <person name="MacCallum I."/>
        </authorList>
    </citation>
    <scope>NUCLEOTIDE SEQUENCE [LARGE SCALE GENOMIC DNA]</scope>
    <source>
        <strain evidence="7">Mixed</strain>
        <strain evidence="9">mosaic</strain>
    </source>
</reference>
<dbReference type="PANTHER" id="PTHR23403:SF1">
    <property type="entry name" value="TREHALASE"/>
    <property type="match status" value="1"/>
</dbReference>
<dbReference type="EMBL" id="CM002911">
    <property type="protein sequence ID" value="KMY94260.1"/>
    <property type="molecule type" value="Genomic_DNA"/>
</dbReference>
<feature type="compositionally biased region" description="Polar residues" evidence="6">
    <location>
        <begin position="593"/>
        <end position="620"/>
    </location>
</feature>
<dbReference type="Proteomes" id="UP000035880">
    <property type="component" value="Chromosome 2R"/>
</dbReference>
<feature type="region of interest" description="Disordered" evidence="6">
    <location>
        <begin position="633"/>
        <end position="670"/>
    </location>
</feature>
<reference evidence="8" key="3">
    <citation type="journal article" date="2013" name="Genome Res.">
        <title>A second-generation assembly of the Drosophila simulans genome provides new insights into patterns of lineage-specific divergence.</title>
        <authorList>
            <person name="Hu T.T."/>
            <person name="Eisen M.B."/>
            <person name="Thornton K.R."/>
            <person name="Andolfatto P."/>
        </authorList>
    </citation>
    <scope>NUCLEOTIDE SEQUENCE [LARGE SCALE GENOMIC DNA]</scope>
    <source>
        <strain evidence="8">W501</strain>
    </source>
</reference>
<dbReference type="Gene3D" id="1.50.10.10">
    <property type="match status" value="1"/>
</dbReference>
<evidence type="ECO:0000256" key="5">
    <source>
        <dbReference type="RuleBase" id="RU361180"/>
    </source>
</evidence>
<dbReference type="EC" id="3.2.1.28" evidence="3 5"/>
<dbReference type="STRING" id="7240.B4QHY2"/>
<dbReference type="PRINTS" id="PR00744">
    <property type="entry name" value="GLHYDRLASE37"/>
</dbReference>
<dbReference type="HOGENOM" id="CLU_010843_0_0_1"/>
<comment type="similarity">
    <text evidence="2 5">Belongs to the glycosyl hydrolase 37 family.</text>
</comment>
<dbReference type="OMA" id="HFVDMSC"/>
<proteinExistence type="inferred from homology"/>
<dbReference type="AlphaFoldDB" id="B4QHY2"/>
<dbReference type="Pfam" id="PF01204">
    <property type="entry name" value="Trehalase"/>
    <property type="match status" value="1"/>
</dbReference>
<dbReference type="KEGG" id="dsi:Dsimw501_GD11189"/>
<keyword evidence="9" id="KW-1185">Reference proteome</keyword>
<name>B4QHY2_DROSI</name>
<evidence type="ECO:0000313" key="7">
    <source>
        <dbReference type="EMBL" id="EDX07353.1"/>
    </source>
</evidence>
<sequence length="1047" mass="115656">MANKCRCGAEVLGGENRGVFCEGPLLDAVQRSKMFPDCKHFVDMSCIFTPAQTLADFDMFSNCRRNDGSLRFLQMFVEKHFNDPGSELEHWTPPDWKAQPSFLARICDSEIKQFGSDVNGLWKELGRRIKDEVKENPDQYSIIYVPNPFIVPSSNCREYRYWESFWIIRGLLQCGMHQTARGMIDNYLDLVKQYGFVPGCGRIYCSGRSSPPLLIMMVKAYVEVTKDEQYALEALPLLETEYDTFISKHSVQVKGRTMYQYRDSSAGPRPEAYREDLECVASIKSPVVREVMYTELKSAAESGTNFSSRWYVTVDGSNKGSFRDIKTSAIVPVELNCIVFRSGKILAEFNRKAGNTKKADEYQDRACVLVKAIRDNLWNAQAGIWLDYDLVNNKPRNYFCCTNFAPLWARAFPLVDTEKVSKGVMEYIKTNDLDAQYGGVPYTMNKESGQNWDHPNVFPPMMFLIIEGLENLGTPPAKAMSKRWAHRWVKSNYAAYKYESFMFEKYYCEDFGTSGGASPENTPLGYGWTNGVIIEFLCKYGKEISLADTSDEGSKSKSRGSKPSGKYEYIITSEANMDDQQSNRRCVCGAPSTVGTMSHKSTATTATSDFAQQTQPQEPNACSCGIAQKQRSQTQPGEDGKCSCGAGAPQKSQQQMQPKDVPSCGICGSQKQQPSQAQMQRSQQKVDDDQCTCSRKEALQQSQSQNQRTLGIQHDPDCPCAGQQQKGAGLIVVQAQVPDNDPDCECSMDERQKQQMEQQQKQQDCMRQQQLQQQEHQKQQQQLQSEQQQDCGTTKPQTQDCSQHLKKSSGGCGCMDDDDEDRHDALTGHYFPVTDKDPDDAYQQESKSPQRESGCDGCGRDDCPDPPQEDCGCGPAAKPQQTPVAECAPQAKAPQPAAADDCSCAVGKSQSKAASVAPPPTFICPHCGGVTSEAFLSTHTIGTNRTMGPQNDCGAAGQPLGGLASKGIQSGHSKVAAGGAGAECAPCKAHVTADFPAGQGPKPLFNKQFPLADPVSNFDACPPKRGSDATNNKKKKCCNCDEKEDGE</sequence>
<evidence type="ECO:0000256" key="4">
    <source>
        <dbReference type="ARBA" id="ARBA00019905"/>
    </source>
</evidence>
<dbReference type="GO" id="GO:0005993">
    <property type="term" value="P:trehalose catabolic process"/>
    <property type="evidence" value="ECO:0007669"/>
    <property type="project" value="TreeGrafter"/>
</dbReference>
<organism evidence="7 9">
    <name type="scientific">Drosophila simulans</name>
    <name type="common">Fruit fly</name>
    <dbReference type="NCBI Taxonomy" id="7240"/>
    <lineage>
        <taxon>Eukaryota</taxon>
        <taxon>Metazoa</taxon>
        <taxon>Ecdysozoa</taxon>
        <taxon>Arthropoda</taxon>
        <taxon>Hexapoda</taxon>
        <taxon>Insecta</taxon>
        <taxon>Pterygota</taxon>
        <taxon>Neoptera</taxon>
        <taxon>Endopterygota</taxon>
        <taxon>Diptera</taxon>
        <taxon>Brachycera</taxon>
        <taxon>Muscomorpha</taxon>
        <taxon>Ephydroidea</taxon>
        <taxon>Drosophilidae</taxon>
        <taxon>Drosophila</taxon>
        <taxon>Sophophora</taxon>
    </lineage>
</organism>
<evidence type="ECO:0000256" key="6">
    <source>
        <dbReference type="SAM" id="MobiDB-lite"/>
    </source>
</evidence>
<dbReference type="SMR" id="B4QHY2"/>
<evidence type="ECO:0000313" key="9">
    <source>
        <dbReference type="Proteomes" id="UP000000304"/>
    </source>
</evidence>
<feature type="region of interest" description="Disordered" evidence="6">
    <location>
        <begin position="825"/>
        <end position="858"/>
    </location>
</feature>
<dbReference type="Bgee" id="FBgn0182942">
    <property type="expression patterns" value="Expressed in male reproductive system and 2 other cell types or tissues"/>
</dbReference>
<protein>
    <recommendedName>
        <fullName evidence="4 5">Trehalase</fullName>
        <ecNumber evidence="3 5">3.2.1.28</ecNumber>
    </recommendedName>
    <alternativeName>
        <fullName evidence="5">Alpha-trehalose glucohydrolase</fullName>
    </alternativeName>
</protein>
<dbReference type="GO" id="GO:0004555">
    <property type="term" value="F:alpha,alpha-trehalase activity"/>
    <property type="evidence" value="ECO:0007669"/>
    <property type="project" value="UniProtKB-EC"/>
</dbReference>